<dbReference type="Pfam" id="PF00586">
    <property type="entry name" value="AIRS"/>
    <property type="match status" value="1"/>
</dbReference>
<dbReference type="HAMAP" id="MF_02128">
    <property type="entry name" value="TMP_kinase"/>
    <property type="match status" value="1"/>
</dbReference>
<accession>A0A3B1C9F4</accession>
<dbReference type="InterPro" id="IPR006283">
    <property type="entry name" value="ThiL-like"/>
</dbReference>
<dbReference type="Gene3D" id="3.90.650.10">
    <property type="entry name" value="PurM-like C-terminal domain"/>
    <property type="match status" value="1"/>
</dbReference>
<keyword evidence="3" id="KW-0418">Kinase</keyword>
<feature type="domain" description="PurM-like C-terminal" evidence="2">
    <location>
        <begin position="155"/>
        <end position="308"/>
    </location>
</feature>
<dbReference type="Gene3D" id="3.30.1330.10">
    <property type="entry name" value="PurM-like, N-terminal domain"/>
    <property type="match status" value="1"/>
</dbReference>
<dbReference type="AlphaFoldDB" id="A0A3B1C9F4"/>
<dbReference type="GO" id="GO:0009030">
    <property type="term" value="F:thiamine-phosphate kinase activity"/>
    <property type="evidence" value="ECO:0007669"/>
    <property type="project" value="UniProtKB-EC"/>
</dbReference>
<evidence type="ECO:0000259" key="2">
    <source>
        <dbReference type="Pfam" id="PF02769"/>
    </source>
</evidence>
<dbReference type="SUPFAM" id="SSF55326">
    <property type="entry name" value="PurM N-terminal domain-like"/>
    <property type="match status" value="1"/>
</dbReference>
<dbReference type="InterPro" id="IPR036921">
    <property type="entry name" value="PurM-like_N_sf"/>
</dbReference>
<dbReference type="InterPro" id="IPR010918">
    <property type="entry name" value="PurM-like_C_dom"/>
</dbReference>
<organism evidence="3">
    <name type="scientific">hydrothermal vent metagenome</name>
    <dbReference type="NCBI Taxonomy" id="652676"/>
    <lineage>
        <taxon>unclassified sequences</taxon>
        <taxon>metagenomes</taxon>
        <taxon>ecological metagenomes</taxon>
    </lineage>
</organism>
<dbReference type="PIRSF" id="PIRSF005303">
    <property type="entry name" value="Thiam_monoph_kin"/>
    <property type="match status" value="1"/>
</dbReference>
<dbReference type="InterPro" id="IPR036676">
    <property type="entry name" value="PurM-like_C_sf"/>
</dbReference>
<dbReference type="PANTHER" id="PTHR30270:SF0">
    <property type="entry name" value="THIAMINE-MONOPHOSPHATE KINASE"/>
    <property type="match status" value="1"/>
</dbReference>
<keyword evidence="3" id="KW-0808">Transferase</keyword>
<proteinExistence type="inferred from homology"/>
<dbReference type="Pfam" id="PF02769">
    <property type="entry name" value="AIRS_C"/>
    <property type="match status" value="1"/>
</dbReference>
<evidence type="ECO:0000259" key="1">
    <source>
        <dbReference type="Pfam" id="PF00586"/>
    </source>
</evidence>
<evidence type="ECO:0000313" key="3">
    <source>
        <dbReference type="EMBL" id="VAX20594.1"/>
    </source>
</evidence>
<dbReference type="EC" id="2.7.4.16" evidence="3"/>
<dbReference type="CDD" id="cd02194">
    <property type="entry name" value="ThiL"/>
    <property type="match status" value="1"/>
</dbReference>
<reference evidence="3" key="1">
    <citation type="submission" date="2018-06" db="EMBL/GenBank/DDBJ databases">
        <authorList>
            <person name="Zhirakovskaya E."/>
        </authorList>
    </citation>
    <scope>NUCLEOTIDE SEQUENCE</scope>
</reference>
<dbReference type="PANTHER" id="PTHR30270">
    <property type="entry name" value="THIAMINE-MONOPHOSPHATE KINASE"/>
    <property type="match status" value="1"/>
</dbReference>
<feature type="domain" description="PurM-like N-terminal" evidence="1">
    <location>
        <begin position="29"/>
        <end position="142"/>
    </location>
</feature>
<dbReference type="SUPFAM" id="SSF56042">
    <property type="entry name" value="PurM C-terminal domain-like"/>
    <property type="match status" value="1"/>
</dbReference>
<dbReference type="InterPro" id="IPR016188">
    <property type="entry name" value="PurM-like_N"/>
</dbReference>
<dbReference type="GO" id="GO:0009228">
    <property type="term" value="P:thiamine biosynthetic process"/>
    <property type="evidence" value="ECO:0007669"/>
    <property type="project" value="InterPro"/>
</dbReference>
<gene>
    <name evidence="3" type="ORF">MNBD_NITROSPINAE04-2537</name>
</gene>
<protein>
    <submittedName>
        <fullName evidence="3">Thiamine-monophosphate kinase</fullName>
        <ecNumber evidence="3">2.7.4.16</ecNumber>
    </submittedName>
</protein>
<name>A0A3B1C9F4_9ZZZZ</name>
<dbReference type="NCBIfam" id="TIGR01379">
    <property type="entry name" value="thiL"/>
    <property type="match status" value="1"/>
</dbReference>
<sequence>MDSIKEIDLINLIEKMFDEPAPGLALGIGDDCAAIRPKAGFETLITTDTMVEGTHFKRESTTPDSLGRKSVCVSLSDISAMGGCPKFLLLSINISKDVDKRWIVKYLRGFKAMTKRYDCQLIGGNITRSRNLSLTVTALGEVSKGFRIDRSGARTGDLVYVTGSPGDSALGLDLLNRRKLSYTKQERRLIVRHQKPEARVEWGQILSSGRIASSMIDISDGVAIDLKRVLKASCVGAVVELSRFPLSTEAKKIIKANGAKAWRRILSGGEDYELLFTAPPAKLKTLDRLIKSGAIKAVRIGGIVKGKGHLTIIKPEGGELKIKKEGWLHNQQ</sequence>
<dbReference type="EMBL" id="UOGA01000181">
    <property type="protein sequence ID" value="VAX20594.1"/>
    <property type="molecule type" value="Genomic_DNA"/>
</dbReference>